<protein>
    <submittedName>
        <fullName evidence="1">Uncharacterized protein</fullName>
    </submittedName>
</protein>
<evidence type="ECO:0000313" key="1">
    <source>
        <dbReference type="EMBL" id="KAG9220000.1"/>
    </source>
</evidence>
<sequence length="203" mass="22414">MGEVANVIVAFAVIVFLFKWVTSSGSGTPDRTAADTLGFRPKNATQDMVDTVSAMFPDIPPDNIRYDLLRTGNVELTTNKILEKGFLEAPPPAYYTLYPRTQNPAPARPAARNTAAWTSKQPQESLISRYSLQDRVANQKHDDPPVSEQEIGGKAVWEDTPEKREASLRERKAQMILAARQRLLAQQKQKQEANASASGISTS</sequence>
<organism evidence="1 2">
    <name type="scientific">Pleurotus cornucopiae</name>
    <name type="common">Cornucopia mushroom</name>
    <dbReference type="NCBI Taxonomy" id="5321"/>
    <lineage>
        <taxon>Eukaryota</taxon>
        <taxon>Fungi</taxon>
        <taxon>Dikarya</taxon>
        <taxon>Basidiomycota</taxon>
        <taxon>Agaricomycotina</taxon>
        <taxon>Agaricomycetes</taxon>
        <taxon>Agaricomycetidae</taxon>
        <taxon>Agaricales</taxon>
        <taxon>Pleurotineae</taxon>
        <taxon>Pleurotaceae</taxon>
        <taxon>Pleurotus</taxon>
    </lineage>
</organism>
<proteinExistence type="predicted"/>
<reference evidence="1 2" key="1">
    <citation type="journal article" date="2021" name="Appl. Environ. Microbiol.">
        <title>Genetic linkage and physical mapping for an oyster mushroom Pleurotus cornucopiae and QTL analysis for the trait cap color.</title>
        <authorList>
            <person name="Zhang Y."/>
            <person name="Gao W."/>
            <person name="Sonnenberg A."/>
            <person name="Chen Q."/>
            <person name="Zhang J."/>
            <person name="Huang C."/>
        </authorList>
    </citation>
    <scope>NUCLEOTIDE SEQUENCE [LARGE SCALE GENOMIC DNA]</scope>
    <source>
        <strain evidence="1">CCMSSC00406</strain>
    </source>
</reference>
<dbReference type="Proteomes" id="UP000824881">
    <property type="component" value="Unassembled WGS sequence"/>
</dbReference>
<gene>
    <name evidence="1" type="ORF">CCMSSC00406_0006913</name>
</gene>
<name>A0ACB7IPW7_PLECO</name>
<comment type="caution">
    <text evidence="1">The sequence shown here is derived from an EMBL/GenBank/DDBJ whole genome shotgun (WGS) entry which is preliminary data.</text>
</comment>
<dbReference type="EMBL" id="WQMT02000008">
    <property type="protein sequence ID" value="KAG9220000.1"/>
    <property type="molecule type" value="Genomic_DNA"/>
</dbReference>
<accession>A0ACB7IPW7</accession>
<evidence type="ECO:0000313" key="2">
    <source>
        <dbReference type="Proteomes" id="UP000824881"/>
    </source>
</evidence>
<keyword evidence="2" id="KW-1185">Reference proteome</keyword>